<dbReference type="Proteomes" id="UP000031390">
    <property type="component" value="Unassembled WGS sequence"/>
</dbReference>
<gene>
    <name evidence="1" type="ORF">MCC93_12880</name>
</gene>
<comment type="caution">
    <text evidence="1">The sequence shown here is derived from an EMBL/GenBank/DDBJ whole genome shotgun (WGS) entry which is preliminary data.</text>
</comment>
<dbReference type="EMBL" id="JUFZ01000047">
    <property type="protein sequence ID" value="KIC07955.1"/>
    <property type="molecule type" value="Genomic_DNA"/>
</dbReference>
<evidence type="ECO:0000313" key="1">
    <source>
        <dbReference type="EMBL" id="KIC07955.1"/>
    </source>
</evidence>
<accession>A0A0C1GNF1</accession>
<name>A0A0C1GNF1_9NEIS</name>
<evidence type="ECO:0000313" key="2">
    <source>
        <dbReference type="Proteomes" id="UP000031390"/>
    </source>
</evidence>
<dbReference type="AlphaFoldDB" id="A0A0C1GNF1"/>
<reference evidence="1 2" key="1">
    <citation type="submission" date="2014-12" db="EMBL/GenBank/DDBJ databases">
        <title>Genome sequence of Morococcus cerebrosus.</title>
        <authorList>
            <person name="Shin S.-K."/>
            <person name="Yi H."/>
        </authorList>
    </citation>
    <scope>NUCLEOTIDE SEQUENCE [LARGE SCALE GENOMIC DNA]</scope>
    <source>
        <strain evidence="1 2">CIP 81.93</strain>
    </source>
</reference>
<organism evidence="1 2">
    <name type="scientific">Morococcus cerebrosus</name>
    <dbReference type="NCBI Taxonomy" id="1056807"/>
    <lineage>
        <taxon>Bacteria</taxon>
        <taxon>Pseudomonadati</taxon>
        <taxon>Pseudomonadota</taxon>
        <taxon>Betaproteobacteria</taxon>
        <taxon>Neisseriales</taxon>
        <taxon>Neisseriaceae</taxon>
        <taxon>Morococcus</taxon>
    </lineage>
</organism>
<sequence length="54" mass="5961">MEDIAFASWNASKRSSETSFQTTFAVSIKIPYSHFSDGLFPCFPSNPPPICCKA</sequence>
<proteinExistence type="predicted"/>
<protein>
    <submittedName>
        <fullName evidence="1">Uncharacterized protein</fullName>
    </submittedName>
</protein>